<dbReference type="InterPro" id="IPR006059">
    <property type="entry name" value="SBP"/>
</dbReference>
<keyword evidence="6" id="KW-1185">Reference proteome</keyword>
<evidence type="ECO:0000256" key="3">
    <source>
        <dbReference type="ARBA" id="ARBA00022729"/>
    </source>
</evidence>
<keyword evidence="5" id="KW-0762">Sugar transport</keyword>
<gene>
    <name evidence="5" type="ORF">SAMN05421543_101340</name>
</gene>
<dbReference type="OrthoDB" id="7918484at2"/>
<dbReference type="PANTHER" id="PTHR43649">
    <property type="entry name" value="ARABINOSE-BINDING PROTEIN-RELATED"/>
    <property type="match status" value="1"/>
</dbReference>
<evidence type="ECO:0000256" key="2">
    <source>
        <dbReference type="ARBA" id="ARBA00022448"/>
    </source>
</evidence>
<name>A0A1I7FMD4_9BACL</name>
<dbReference type="PANTHER" id="PTHR43649:SF11">
    <property type="entry name" value="ABC TRANSPORTER SUBSTRATE-BINDING PROTEIN YESO-RELATED"/>
    <property type="match status" value="1"/>
</dbReference>
<keyword evidence="3 4" id="KW-0732">Signal</keyword>
<dbReference type="InterPro" id="IPR006061">
    <property type="entry name" value="SBP_1_CS"/>
</dbReference>
<dbReference type="GO" id="GO:0055085">
    <property type="term" value="P:transmembrane transport"/>
    <property type="evidence" value="ECO:0007669"/>
    <property type="project" value="InterPro"/>
</dbReference>
<dbReference type="EMBL" id="FPBV01000001">
    <property type="protein sequence ID" value="SFU37341.1"/>
    <property type="molecule type" value="Genomic_DNA"/>
</dbReference>
<feature type="signal peptide" evidence="4">
    <location>
        <begin position="1"/>
        <end position="23"/>
    </location>
</feature>
<dbReference type="eggNOG" id="COG1653">
    <property type="taxonomic scope" value="Bacteria"/>
</dbReference>
<organism evidence="5 6">
    <name type="scientific">Alicyclobacillus macrosporangiidus</name>
    <dbReference type="NCBI Taxonomy" id="392015"/>
    <lineage>
        <taxon>Bacteria</taxon>
        <taxon>Bacillati</taxon>
        <taxon>Bacillota</taxon>
        <taxon>Bacilli</taxon>
        <taxon>Bacillales</taxon>
        <taxon>Alicyclobacillaceae</taxon>
        <taxon>Alicyclobacillus</taxon>
    </lineage>
</organism>
<protein>
    <submittedName>
        <fullName evidence="5">Multiple sugar transport system substrate-binding protein</fullName>
    </submittedName>
</protein>
<dbReference type="STRING" id="392015.SAMN05421543_101340"/>
<dbReference type="CDD" id="cd13585">
    <property type="entry name" value="PBP2_TMBP_like"/>
    <property type="match status" value="1"/>
</dbReference>
<dbReference type="InterPro" id="IPR050490">
    <property type="entry name" value="Bact_solute-bd_prot1"/>
</dbReference>
<sequence>MMKRAAQWLVPAAVALVAVTGCGGSSGGTGQNTANNGVGGPASNGQTITLRISWWGDQTRANLTQQVIDLYEKSHPNIKIQPEFTGYSGYQQKLTTEAAGNNLPDVMQMNYGPMISQFSSQGLLDDLKPYIDSKQIDVSKIDPQLLGTGVINGQQLGIPLAENALAVLYNPDLLQKAGLSDPKPDWTWDDFIQMAETVHQKLGIWGARTLDYTFTPEYYIRQHGQHLFSQDQKALGYDDQTLADYWQINLKLIRDGAAPTIDKIQQIQGLEQEPLAQQKAAFDLRWSNQLTALSNNGKLPLKLAPLPGPDADKGMYLKPSMFFSISKTSQHKAEAADFINFFINNLDAAKILKTERGVPVSSDIREQLKSSLSPLDQETFDYIDYVSKHSSPIDPDSPPNYSQISQTLKDVDQKVLFGKETPEQGAKEFRSKAESLLK</sequence>
<evidence type="ECO:0000313" key="6">
    <source>
        <dbReference type="Proteomes" id="UP000183508"/>
    </source>
</evidence>
<dbReference type="AlphaFoldDB" id="A0A1I7FMD4"/>
<reference evidence="6" key="1">
    <citation type="submission" date="2016-10" db="EMBL/GenBank/DDBJ databases">
        <authorList>
            <person name="Varghese N."/>
        </authorList>
    </citation>
    <scope>NUCLEOTIDE SEQUENCE [LARGE SCALE GENOMIC DNA]</scope>
    <source>
        <strain evidence="6">DSM 17980</strain>
    </source>
</reference>
<feature type="chain" id="PRO_5039364304" evidence="4">
    <location>
        <begin position="24"/>
        <end position="438"/>
    </location>
</feature>
<dbReference type="SUPFAM" id="SSF53850">
    <property type="entry name" value="Periplasmic binding protein-like II"/>
    <property type="match status" value="1"/>
</dbReference>
<dbReference type="Gene3D" id="3.40.190.10">
    <property type="entry name" value="Periplasmic binding protein-like II"/>
    <property type="match status" value="2"/>
</dbReference>
<proteinExistence type="inferred from homology"/>
<dbReference type="PROSITE" id="PS51257">
    <property type="entry name" value="PROKAR_LIPOPROTEIN"/>
    <property type="match status" value="1"/>
</dbReference>
<comment type="similarity">
    <text evidence="1">Belongs to the bacterial solute-binding protein 1 family.</text>
</comment>
<dbReference type="Pfam" id="PF01547">
    <property type="entry name" value="SBP_bac_1"/>
    <property type="match status" value="1"/>
</dbReference>
<accession>A0A1I7FMD4</accession>
<evidence type="ECO:0000256" key="1">
    <source>
        <dbReference type="ARBA" id="ARBA00008520"/>
    </source>
</evidence>
<evidence type="ECO:0000313" key="5">
    <source>
        <dbReference type="EMBL" id="SFU37341.1"/>
    </source>
</evidence>
<keyword evidence="2" id="KW-0813">Transport</keyword>
<evidence type="ECO:0000256" key="4">
    <source>
        <dbReference type="SAM" id="SignalP"/>
    </source>
</evidence>
<dbReference type="PROSITE" id="PS01037">
    <property type="entry name" value="SBP_BACTERIAL_1"/>
    <property type="match status" value="1"/>
</dbReference>
<dbReference type="Proteomes" id="UP000183508">
    <property type="component" value="Unassembled WGS sequence"/>
</dbReference>